<evidence type="ECO:0000313" key="2">
    <source>
        <dbReference type="EMBL" id="GLI53034.1"/>
    </source>
</evidence>
<feature type="domain" description="DnaJ homologue subfamily C member 28 conserved" evidence="1">
    <location>
        <begin position="8"/>
        <end position="74"/>
    </location>
</feature>
<accession>A0A9W6GD52</accession>
<name>A0A9W6GD52_9BACT</name>
<dbReference type="PANTHER" id="PTHR39158">
    <property type="entry name" value="OS08G0560600 PROTEIN"/>
    <property type="match status" value="1"/>
</dbReference>
<dbReference type="PANTHER" id="PTHR39158:SF1">
    <property type="entry name" value="DNAJ HOMOLOG SUBFAMILY C MEMBER 28"/>
    <property type="match status" value="1"/>
</dbReference>
<dbReference type="Proteomes" id="UP001144297">
    <property type="component" value="Unassembled WGS sequence"/>
</dbReference>
<organism evidence="2 3">
    <name type="scientific">Thermodesulfovibrio yellowstonii</name>
    <dbReference type="NCBI Taxonomy" id="28262"/>
    <lineage>
        <taxon>Bacteria</taxon>
        <taxon>Pseudomonadati</taxon>
        <taxon>Nitrospirota</taxon>
        <taxon>Thermodesulfovibrionia</taxon>
        <taxon>Thermodesulfovibrionales</taxon>
        <taxon>Thermodesulfovibrionaceae</taxon>
        <taxon>Thermodesulfovibrio</taxon>
    </lineage>
</organism>
<dbReference type="Pfam" id="PF09350">
    <property type="entry name" value="DJC28_CD"/>
    <property type="match status" value="1"/>
</dbReference>
<evidence type="ECO:0000259" key="1">
    <source>
        <dbReference type="Pfam" id="PF09350"/>
    </source>
</evidence>
<keyword evidence="3" id="KW-1185">Reference proteome</keyword>
<dbReference type="InterPro" id="IPR018961">
    <property type="entry name" value="DnaJ_homolog_subfam-C_membr-28"/>
</dbReference>
<gene>
    <name evidence="2" type="ORF">TISLANDTSLP1_07270</name>
</gene>
<sequence>MMNIFEKIAEEKIREAMEQGLFDDLPNKGKPLKLEDYSWVPEDLRIAYKILKNAGCIPPEMEIRKEIIDLKDLLKTIDDDEERIKKIRELNFKLLKFNIGRKRPFYLEDFPEYEDKILQKFIG</sequence>
<proteinExistence type="predicted"/>
<dbReference type="EMBL" id="BSDX01000001">
    <property type="protein sequence ID" value="GLI53034.1"/>
    <property type="molecule type" value="Genomic_DNA"/>
</dbReference>
<reference evidence="2" key="1">
    <citation type="submission" date="2022-12" db="EMBL/GenBank/DDBJ databases">
        <title>Reference genome sequencing for broad-spectrum identification of bacterial and archaeal isolates by mass spectrometry.</title>
        <authorList>
            <person name="Sekiguchi Y."/>
            <person name="Tourlousse D.M."/>
        </authorList>
    </citation>
    <scope>NUCLEOTIDE SEQUENCE</scope>
    <source>
        <strain evidence="2">TSL-P1</strain>
    </source>
</reference>
<dbReference type="AlphaFoldDB" id="A0A9W6GD52"/>
<dbReference type="InterPro" id="IPR052573">
    <property type="entry name" value="DnaJ_C_subfamily_28"/>
</dbReference>
<evidence type="ECO:0000313" key="3">
    <source>
        <dbReference type="Proteomes" id="UP001144297"/>
    </source>
</evidence>
<comment type="caution">
    <text evidence="2">The sequence shown here is derived from an EMBL/GenBank/DDBJ whole genome shotgun (WGS) entry which is preliminary data.</text>
</comment>
<protein>
    <submittedName>
        <fullName evidence="2">DUF1992 domain-containing protein</fullName>
    </submittedName>
</protein>